<dbReference type="InterPro" id="IPR013211">
    <property type="entry name" value="LVIVD"/>
</dbReference>
<keyword evidence="2" id="KW-0812">Transmembrane</keyword>
<dbReference type="InterPro" id="IPR047589">
    <property type="entry name" value="DUF11_rpt"/>
</dbReference>
<dbReference type="Pfam" id="PF01345">
    <property type="entry name" value="DUF11"/>
    <property type="match status" value="1"/>
</dbReference>
<dbReference type="AlphaFoldDB" id="A0A7V3J9U2"/>
<sequence>MEFSKEGSVGLNFRNFSLRNRWLILIIVFLLLAGGMGFYLWIREHPQKAAEVLGSPEILKVLKAPLFVNSIFKTDSPARVYTIDAQGIKIFDVSDPLLPIEIKDYEFPGAKDLFVSGGYLYTLTNSKAVIFDVSEPSSVQKVAEVKIADEVYKSQALYFYQNKLYVTNYSEELKVINVSDPKNPVLEKTISFKTATFRGTSYDIKVREFGGNLYAFITNSVNGLKIVDVSAEQVIAEIHFSGSLPTTYTAYDVEIKGNYALVTVGWGIQVVDLTGIGTPGFSPQVVKRVWDGFTWQNFTKLAIYENYLYVLNTDIVTRMGAYVFDISDPAHPYWLPGPEPSTFLDANFRTLGNPRDLVVFGSDYLFVADEDVLFDIYALEGTPGDPYPTNLSKTAPVINKTWDVVFVGDNGLVAISVQGLHFIDVSNPKLPIFRARYQHRNSTPLNQPEWGSATITSKENYLFYSKTASGGQFVVMDVSSFSNPVKITSIILDQEATGNNSYKWWPYDMKVAGNYVYLLAEVVGIRAGLYIVDITDPAHPQYLSFIELGGIPWRLDYKDGRVYVGNKNLNSVQVVDVSDPTLPKILNLSFLDENSEPLSPDFPDIEISGNRLIISDFHRGFYIYDIANNSNPTLLGFFEGGPSYDYEVAGDLLYETVSDICVYDIENPATPRRLVCGGYYPGLAAEARIRINNNLAFTTGYWPTPRATIRILSLPEQAQKSLIIDKTVSDTDEFDALETSSSEGEILTYKLNYKNTGNTTLRNVLITDNLPTLSSYIDGGSFDPQTKVISFNLGDLTLGSSGQAVFKVSINSGLAVGTHEIVNFGTIDADELDPINSNQVKSIVVVEPSDKTPPEDQPPGDQPPENQPPENQPPENQPPEKATGGSSTSIPQAGPGGILVLVGSLSVAVIAIIRIKSSIR</sequence>
<proteinExistence type="predicted"/>
<gene>
    <name evidence="4" type="ORF">ENV41_01375</name>
</gene>
<evidence type="ECO:0000313" key="4">
    <source>
        <dbReference type="EMBL" id="HFZ08768.1"/>
    </source>
</evidence>
<feature type="transmembrane region" description="Helical" evidence="2">
    <location>
        <begin position="896"/>
        <end position="915"/>
    </location>
</feature>
<feature type="transmembrane region" description="Helical" evidence="2">
    <location>
        <begin position="21"/>
        <end position="42"/>
    </location>
</feature>
<accession>A0A7V3J9U2</accession>
<protein>
    <recommendedName>
        <fullName evidence="3">DUF11 domain-containing protein</fullName>
    </recommendedName>
</protein>
<dbReference type="InterPro" id="IPR011044">
    <property type="entry name" value="Quino_amine_DH_bsu"/>
</dbReference>
<evidence type="ECO:0000256" key="2">
    <source>
        <dbReference type="SAM" id="Phobius"/>
    </source>
</evidence>
<dbReference type="EMBL" id="DTGG01000044">
    <property type="protein sequence ID" value="HFZ08768.1"/>
    <property type="molecule type" value="Genomic_DNA"/>
</dbReference>
<feature type="domain" description="DUF11" evidence="3">
    <location>
        <begin position="739"/>
        <end position="843"/>
    </location>
</feature>
<feature type="compositionally biased region" description="Pro residues" evidence="1">
    <location>
        <begin position="855"/>
        <end position="877"/>
    </location>
</feature>
<feature type="region of interest" description="Disordered" evidence="1">
    <location>
        <begin position="848"/>
        <end position="893"/>
    </location>
</feature>
<dbReference type="SUPFAM" id="SSF63825">
    <property type="entry name" value="YWTD domain"/>
    <property type="match status" value="1"/>
</dbReference>
<name>A0A7V3J9U2_UNCC3</name>
<dbReference type="InterPro" id="IPR001434">
    <property type="entry name" value="OmcB-like_DUF11"/>
</dbReference>
<keyword evidence="2" id="KW-1133">Transmembrane helix</keyword>
<dbReference type="NCBIfam" id="TIGR01451">
    <property type="entry name" value="B_ant_repeat"/>
    <property type="match status" value="1"/>
</dbReference>
<dbReference type="SUPFAM" id="SSF50969">
    <property type="entry name" value="YVTN repeat-like/Quinoprotein amine dehydrogenase"/>
    <property type="match status" value="1"/>
</dbReference>
<comment type="caution">
    <text evidence="4">The sequence shown here is derived from an EMBL/GenBank/DDBJ whole genome shotgun (WGS) entry which is preliminary data.</text>
</comment>
<organism evidence="4">
    <name type="scientific">candidate division CPR3 bacterium</name>
    <dbReference type="NCBI Taxonomy" id="2268181"/>
    <lineage>
        <taxon>Bacteria</taxon>
        <taxon>Bacteria division CPR3</taxon>
    </lineage>
</organism>
<dbReference type="Pfam" id="PF08309">
    <property type="entry name" value="LVIVD"/>
    <property type="match status" value="8"/>
</dbReference>
<evidence type="ECO:0000256" key="1">
    <source>
        <dbReference type="SAM" id="MobiDB-lite"/>
    </source>
</evidence>
<keyword evidence="2" id="KW-0472">Membrane</keyword>
<reference evidence="4" key="1">
    <citation type="journal article" date="2020" name="mSystems">
        <title>Genome- and Community-Level Interaction Insights into Carbon Utilization and Element Cycling Functions of Hydrothermarchaeota in Hydrothermal Sediment.</title>
        <authorList>
            <person name="Zhou Z."/>
            <person name="Liu Y."/>
            <person name="Xu W."/>
            <person name="Pan J."/>
            <person name="Luo Z.H."/>
            <person name="Li M."/>
        </authorList>
    </citation>
    <scope>NUCLEOTIDE SEQUENCE [LARGE SCALE GENOMIC DNA]</scope>
    <source>
        <strain evidence="4">SpSt-757</strain>
    </source>
</reference>
<evidence type="ECO:0000259" key="3">
    <source>
        <dbReference type="Pfam" id="PF01345"/>
    </source>
</evidence>